<dbReference type="Gene3D" id="3.40.50.970">
    <property type="match status" value="2"/>
</dbReference>
<comment type="subunit">
    <text evidence="3">Homodimer.</text>
</comment>
<dbReference type="GO" id="GO:0008661">
    <property type="term" value="F:1-deoxy-D-xylulose-5-phosphate synthase activity"/>
    <property type="evidence" value="ECO:0007669"/>
    <property type="project" value="InterPro"/>
</dbReference>
<evidence type="ECO:0000256" key="6">
    <source>
        <dbReference type="ARBA" id="ARBA00022842"/>
    </source>
</evidence>
<proteinExistence type="predicted"/>
<dbReference type="NCBIfam" id="TIGR00204">
    <property type="entry name" value="dxs"/>
    <property type="match status" value="1"/>
</dbReference>
<accession>A0A382EC49</accession>
<reference evidence="11" key="1">
    <citation type="submission" date="2018-05" db="EMBL/GenBank/DDBJ databases">
        <authorList>
            <person name="Lanie J.A."/>
            <person name="Ng W.-L."/>
            <person name="Kazmierczak K.M."/>
            <person name="Andrzejewski T.M."/>
            <person name="Davidsen T.M."/>
            <person name="Wayne K.J."/>
            <person name="Tettelin H."/>
            <person name="Glass J.I."/>
            <person name="Rusch D."/>
            <person name="Podicherti R."/>
            <person name="Tsui H.-C.T."/>
            <person name="Winkler M.E."/>
        </authorList>
    </citation>
    <scope>NUCLEOTIDE SEQUENCE</scope>
</reference>
<comment type="cofactor">
    <cofactor evidence="1">
        <name>Mg(2+)</name>
        <dbReference type="ChEBI" id="CHEBI:18420"/>
    </cofactor>
</comment>
<feature type="non-terminal residue" evidence="11">
    <location>
        <position position="474"/>
    </location>
</feature>
<dbReference type="GO" id="GO:0016114">
    <property type="term" value="P:terpenoid biosynthetic process"/>
    <property type="evidence" value="ECO:0007669"/>
    <property type="project" value="InterPro"/>
</dbReference>
<comment type="cofactor">
    <cofactor evidence="2">
        <name>thiamine diphosphate</name>
        <dbReference type="ChEBI" id="CHEBI:58937"/>
    </cofactor>
</comment>
<dbReference type="NCBIfam" id="NF003933">
    <property type="entry name" value="PRK05444.2-2"/>
    <property type="match status" value="1"/>
</dbReference>
<dbReference type="CDD" id="cd02007">
    <property type="entry name" value="TPP_DXS"/>
    <property type="match status" value="1"/>
</dbReference>
<evidence type="ECO:0000259" key="10">
    <source>
        <dbReference type="SMART" id="SM00861"/>
    </source>
</evidence>
<dbReference type="Pfam" id="PF02779">
    <property type="entry name" value="Transket_pyr"/>
    <property type="match status" value="1"/>
</dbReference>
<keyword evidence="9" id="KW-0414">Isoprene biosynthesis</keyword>
<keyword evidence="4" id="KW-0808">Transferase</keyword>
<dbReference type="CDD" id="cd07033">
    <property type="entry name" value="TPP_PYR_DXS_TK_like"/>
    <property type="match status" value="1"/>
</dbReference>
<dbReference type="GO" id="GO:0019288">
    <property type="term" value="P:isopentenyl diphosphate biosynthetic process, methylerythritol 4-phosphate pathway"/>
    <property type="evidence" value="ECO:0007669"/>
    <property type="project" value="TreeGrafter"/>
</dbReference>
<keyword evidence="5" id="KW-0479">Metal-binding</keyword>
<evidence type="ECO:0000256" key="3">
    <source>
        <dbReference type="ARBA" id="ARBA00011738"/>
    </source>
</evidence>
<evidence type="ECO:0000313" key="11">
    <source>
        <dbReference type="EMBL" id="SVB48085.1"/>
    </source>
</evidence>
<evidence type="ECO:0000256" key="1">
    <source>
        <dbReference type="ARBA" id="ARBA00001946"/>
    </source>
</evidence>
<evidence type="ECO:0000256" key="7">
    <source>
        <dbReference type="ARBA" id="ARBA00022977"/>
    </source>
</evidence>
<keyword evidence="8" id="KW-0786">Thiamine pyrophosphate</keyword>
<dbReference type="PANTHER" id="PTHR43322">
    <property type="entry name" value="1-D-DEOXYXYLULOSE 5-PHOSPHATE SYNTHASE-RELATED"/>
    <property type="match status" value="1"/>
</dbReference>
<dbReference type="PANTHER" id="PTHR43322:SF5">
    <property type="entry name" value="1-DEOXY-D-XYLULOSE-5-PHOSPHATE SYNTHASE, CHLOROPLASTIC"/>
    <property type="match status" value="1"/>
</dbReference>
<dbReference type="AlphaFoldDB" id="A0A382EC49"/>
<dbReference type="InterPro" id="IPR005477">
    <property type="entry name" value="Dxylulose-5-P_synthase"/>
</dbReference>
<evidence type="ECO:0000256" key="9">
    <source>
        <dbReference type="ARBA" id="ARBA00023229"/>
    </source>
</evidence>
<dbReference type="SUPFAM" id="SSF52518">
    <property type="entry name" value="Thiamin diphosphate-binding fold (THDP-binding)"/>
    <property type="match status" value="1"/>
</dbReference>
<dbReference type="SMART" id="SM00861">
    <property type="entry name" value="Transket_pyr"/>
    <property type="match status" value="1"/>
</dbReference>
<dbReference type="PROSITE" id="PS00802">
    <property type="entry name" value="TRANSKETOLASE_2"/>
    <property type="match status" value="1"/>
</dbReference>
<dbReference type="EMBL" id="UINC01043688">
    <property type="protein sequence ID" value="SVB48085.1"/>
    <property type="molecule type" value="Genomic_DNA"/>
</dbReference>
<protein>
    <recommendedName>
        <fullName evidence="10">Transketolase-like pyrimidine-binding domain-containing protein</fullName>
    </recommendedName>
</protein>
<keyword evidence="6" id="KW-0460">Magnesium</keyword>
<dbReference type="GO" id="GO:0005829">
    <property type="term" value="C:cytosol"/>
    <property type="evidence" value="ECO:0007669"/>
    <property type="project" value="TreeGrafter"/>
</dbReference>
<evidence type="ECO:0000256" key="2">
    <source>
        <dbReference type="ARBA" id="ARBA00001964"/>
    </source>
</evidence>
<keyword evidence="7" id="KW-0784">Thiamine biosynthesis</keyword>
<sequence>MKIFEEIPIKEPSGELLGAVNFPSDLRELDLKDLPKFSDELREYLLYSVGQTGGHFGAGLGVVELTAALHYVFDTPKDKIVWDVGHQAYPHKLITGRKEAMDTIRQTNGLAPFPSRSESEYDTYGVGHSSTSISAALGMAAAARLKGEDKEVVAVIGDGAMTAGMAYEALSHAGSIDENILVVLNDNQMSISENVGGLKNYLAKVWASPLYNQIRKGGKTVLRFIPAASRIARRAEIQAKGLLTPGTLFEELGLSYIGPVNGHDPVAMVKILNELKTMGGPRLLHIITQKGKGFLPAELDPIGYHAINKIKPLKRQEEGEKLPTFSQIFGEWLCYKAEKESLLTAITPAMREGSGLIEFSTKYPDRYYDVAIAEQHSVSLAAGMACEGLKPVVAIYSTFLQRAYDQLIHDVALQNLNVLFAIDRAGLVGADGPTHQGAFDISYLRCIPNMIVMTPSDENNTWKMLNTGFNYQGP</sequence>
<gene>
    <name evidence="11" type="ORF">METZ01_LOCUS200939</name>
</gene>
<dbReference type="InterPro" id="IPR029061">
    <property type="entry name" value="THDP-binding"/>
</dbReference>
<dbReference type="InterPro" id="IPR020826">
    <property type="entry name" value="Transketolase_BS"/>
</dbReference>
<dbReference type="Pfam" id="PF13292">
    <property type="entry name" value="DXP_synthase_N"/>
    <property type="match status" value="1"/>
</dbReference>
<evidence type="ECO:0000256" key="4">
    <source>
        <dbReference type="ARBA" id="ARBA00022679"/>
    </source>
</evidence>
<evidence type="ECO:0000256" key="5">
    <source>
        <dbReference type="ARBA" id="ARBA00022723"/>
    </source>
</evidence>
<feature type="domain" description="Transketolase-like pyrimidine-binding" evidence="10">
    <location>
        <begin position="323"/>
        <end position="474"/>
    </location>
</feature>
<dbReference type="FunFam" id="3.40.50.970:FF:000005">
    <property type="entry name" value="1-deoxy-D-xylulose-5-phosphate synthase"/>
    <property type="match status" value="1"/>
</dbReference>
<dbReference type="GO" id="GO:0046872">
    <property type="term" value="F:metal ion binding"/>
    <property type="evidence" value="ECO:0007669"/>
    <property type="project" value="UniProtKB-KW"/>
</dbReference>
<dbReference type="GO" id="GO:0009228">
    <property type="term" value="P:thiamine biosynthetic process"/>
    <property type="evidence" value="ECO:0007669"/>
    <property type="project" value="UniProtKB-KW"/>
</dbReference>
<dbReference type="InterPro" id="IPR005475">
    <property type="entry name" value="Transketolase-like_Pyr-bd"/>
</dbReference>
<organism evidence="11">
    <name type="scientific">marine metagenome</name>
    <dbReference type="NCBI Taxonomy" id="408172"/>
    <lineage>
        <taxon>unclassified sequences</taxon>
        <taxon>metagenomes</taxon>
        <taxon>ecological metagenomes</taxon>
    </lineage>
</organism>
<evidence type="ECO:0000256" key="8">
    <source>
        <dbReference type="ARBA" id="ARBA00023052"/>
    </source>
</evidence>
<name>A0A382EC49_9ZZZZ</name>